<proteinExistence type="predicted"/>
<dbReference type="VEuPathDB" id="TriTrypDB:TRSC58_04353"/>
<dbReference type="GeneID" id="40333865"/>
<evidence type="ECO:0000313" key="2">
    <source>
        <dbReference type="Proteomes" id="UP000283634"/>
    </source>
</evidence>
<dbReference type="RefSeq" id="XP_029233561.1">
    <property type="nucleotide sequence ID" value="XM_029386587.1"/>
</dbReference>
<organism evidence="1 2">
    <name type="scientific">Trypanosoma rangeli</name>
    <dbReference type="NCBI Taxonomy" id="5698"/>
    <lineage>
        <taxon>Eukaryota</taxon>
        <taxon>Discoba</taxon>
        <taxon>Euglenozoa</taxon>
        <taxon>Kinetoplastea</taxon>
        <taxon>Metakinetoplastina</taxon>
        <taxon>Trypanosomatida</taxon>
        <taxon>Trypanosomatidae</taxon>
        <taxon>Trypanosoma</taxon>
        <taxon>Herpetosoma</taxon>
    </lineage>
</organism>
<sequence length="228" mass="26487">MFRCRRSCLLLTVPTTNNALLSPLFAQLLPNLKYLPPLPSVTGDYERFWLQREYLQHTPPPMPLNTYAAQQVASPYFWMEVKDPLYITHTLQQSRLVACEGMKLGISSFSPALYQTTNSNTVTDKTSEMDRMCMLQKQYFEFRYWFFFEVLYYYRQMRPAEEEAISKAYQKRHHANDGASPILRITAGMGVSDTMLDKELLSFVQRLMQSPYSDEIRDAGVARETVSV</sequence>
<accession>A0A422MSJ5</accession>
<name>A0A422MSJ5_TRYRA</name>
<dbReference type="OrthoDB" id="10041966at2759"/>
<comment type="caution">
    <text evidence="1">The sequence shown here is derived from an EMBL/GenBank/DDBJ whole genome shotgun (WGS) entry which is preliminary data.</text>
</comment>
<gene>
    <name evidence="1" type="ORF">TraAM80_09932</name>
</gene>
<evidence type="ECO:0000313" key="1">
    <source>
        <dbReference type="EMBL" id="RNE96174.1"/>
    </source>
</evidence>
<dbReference type="EMBL" id="MKGL01000733">
    <property type="protein sequence ID" value="RNE96174.1"/>
    <property type="molecule type" value="Genomic_DNA"/>
</dbReference>
<protein>
    <submittedName>
        <fullName evidence="1">Uncharacterized protein</fullName>
    </submittedName>
</protein>
<keyword evidence="2" id="KW-1185">Reference proteome</keyword>
<reference evidence="1 2" key="1">
    <citation type="journal article" date="2018" name="BMC Genomics">
        <title>Genomic comparison of Trypanosoma conorhini and Trypanosoma rangeli to Trypanosoma cruzi strains of high and low virulence.</title>
        <authorList>
            <person name="Bradwell K.R."/>
            <person name="Koparde V.N."/>
            <person name="Matveyev A.V."/>
            <person name="Serrano M.G."/>
            <person name="Alves J.M."/>
            <person name="Parikh H."/>
            <person name="Huang B."/>
            <person name="Lee V."/>
            <person name="Espinosa-Alvarez O."/>
            <person name="Ortiz P.A."/>
            <person name="Costa-Martins A.G."/>
            <person name="Teixeira M.M."/>
            <person name="Buck G.A."/>
        </authorList>
    </citation>
    <scope>NUCLEOTIDE SEQUENCE [LARGE SCALE GENOMIC DNA]</scope>
    <source>
        <strain evidence="1 2">AM80</strain>
    </source>
</reference>
<dbReference type="Proteomes" id="UP000283634">
    <property type="component" value="Unassembled WGS sequence"/>
</dbReference>
<dbReference type="AlphaFoldDB" id="A0A422MSJ5"/>